<dbReference type="SUPFAM" id="SSF56300">
    <property type="entry name" value="Metallo-dependent phosphatases"/>
    <property type="match status" value="3"/>
</dbReference>
<evidence type="ECO:0000313" key="15">
    <source>
        <dbReference type="Proteomes" id="UP000410492"/>
    </source>
</evidence>
<dbReference type="InterPro" id="IPR029052">
    <property type="entry name" value="Metallo-depent_PP-like"/>
</dbReference>
<dbReference type="GO" id="GO:0005886">
    <property type="term" value="C:plasma membrane"/>
    <property type="evidence" value="ECO:0007669"/>
    <property type="project" value="TreeGrafter"/>
</dbReference>
<evidence type="ECO:0000256" key="5">
    <source>
        <dbReference type="ARBA" id="ARBA00022525"/>
    </source>
</evidence>
<dbReference type="InterPro" id="IPR006179">
    <property type="entry name" value="5_nucleotidase/apyrase"/>
</dbReference>
<dbReference type="GO" id="GO:0006196">
    <property type="term" value="P:AMP catabolic process"/>
    <property type="evidence" value="ECO:0007669"/>
    <property type="project" value="TreeGrafter"/>
</dbReference>
<dbReference type="FunFam" id="3.60.21.10:FF:000020">
    <property type="entry name" value="NT5E isoform 4"/>
    <property type="match status" value="1"/>
</dbReference>
<keyword evidence="10" id="KW-0378">Hydrolase</keyword>
<dbReference type="OrthoDB" id="7722975at2759"/>
<dbReference type="EMBL" id="CAACVG010013458">
    <property type="protein sequence ID" value="VEN61870.1"/>
    <property type="molecule type" value="Genomic_DNA"/>
</dbReference>
<dbReference type="GO" id="GO:0000166">
    <property type="term" value="F:nucleotide binding"/>
    <property type="evidence" value="ECO:0007669"/>
    <property type="project" value="UniProtKB-KW"/>
</dbReference>
<evidence type="ECO:0000256" key="3">
    <source>
        <dbReference type="ARBA" id="ARBA00012148"/>
    </source>
</evidence>
<dbReference type="Gene3D" id="3.90.780.10">
    <property type="entry name" value="5'-Nucleotidase, C-terminal domain"/>
    <property type="match status" value="2"/>
</dbReference>
<dbReference type="GO" id="GO:0008253">
    <property type="term" value="F:5'-nucleotidase activity"/>
    <property type="evidence" value="ECO:0007669"/>
    <property type="project" value="TreeGrafter"/>
</dbReference>
<dbReference type="GO" id="GO:0004050">
    <property type="term" value="F:apyrase activity"/>
    <property type="evidence" value="ECO:0007669"/>
    <property type="project" value="UniProtKB-EC"/>
</dbReference>
<feature type="domain" description="5'-Nucleotidase C-terminal" evidence="13">
    <location>
        <begin position="285"/>
        <end position="427"/>
    </location>
</feature>
<evidence type="ECO:0000256" key="8">
    <source>
        <dbReference type="ARBA" id="ARBA00022729"/>
    </source>
</evidence>
<evidence type="ECO:0000259" key="13">
    <source>
        <dbReference type="Pfam" id="PF02872"/>
    </source>
</evidence>
<gene>
    <name evidence="14" type="ORF">CALMAC_LOCUS19165</name>
</gene>
<dbReference type="InterPro" id="IPR004843">
    <property type="entry name" value="Calcineurin-like_PHP"/>
</dbReference>
<keyword evidence="9" id="KW-0547">Nucleotide-binding</keyword>
<comment type="similarity">
    <text evidence="2">Belongs to the 5'-nucleotidase family.</text>
</comment>
<feature type="domain" description="Calcineurin-like phosphoesterase" evidence="12">
    <location>
        <begin position="472"/>
        <end position="635"/>
    </location>
</feature>
<evidence type="ECO:0000256" key="4">
    <source>
        <dbReference type="ARBA" id="ARBA00022442"/>
    </source>
</evidence>
<dbReference type="CDD" id="cd07409">
    <property type="entry name" value="MPP_CD73_N"/>
    <property type="match status" value="1"/>
</dbReference>
<accession>A0A653DNP6</accession>
<keyword evidence="11" id="KW-1199">Hemostasis impairing toxin</keyword>
<dbReference type="EC" id="3.6.1.5" evidence="3"/>
<keyword evidence="5" id="KW-0964">Secreted</keyword>
<organism evidence="14 15">
    <name type="scientific">Callosobruchus maculatus</name>
    <name type="common">Southern cowpea weevil</name>
    <name type="synonym">Pulse bruchid</name>
    <dbReference type="NCBI Taxonomy" id="64391"/>
    <lineage>
        <taxon>Eukaryota</taxon>
        <taxon>Metazoa</taxon>
        <taxon>Ecdysozoa</taxon>
        <taxon>Arthropoda</taxon>
        <taxon>Hexapoda</taxon>
        <taxon>Insecta</taxon>
        <taxon>Pterygota</taxon>
        <taxon>Neoptera</taxon>
        <taxon>Endopterygota</taxon>
        <taxon>Coleoptera</taxon>
        <taxon>Polyphaga</taxon>
        <taxon>Cucujiformia</taxon>
        <taxon>Chrysomeloidea</taxon>
        <taxon>Chrysomelidae</taxon>
        <taxon>Bruchinae</taxon>
        <taxon>Bruchini</taxon>
        <taxon>Callosobruchus</taxon>
    </lineage>
</organism>
<keyword evidence="8" id="KW-0732">Signal</keyword>
<dbReference type="Proteomes" id="UP000410492">
    <property type="component" value="Unassembled WGS sequence"/>
</dbReference>
<evidence type="ECO:0000256" key="6">
    <source>
        <dbReference type="ARBA" id="ARBA00022656"/>
    </source>
</evidence>
<evidence type="ECO:0000313" key="14">
    <source>
        <dbReference type="EMBL" id="VEN61870.1"/>
    </source>
</evidence>
<evidence type="ECO:0000256" key="11">
    <source>
        <dbReference type="ARBA" id="ARBA00023240"/>
    </source>
</evidence>
<dbReference type="InterPro" id="IPR036907">
    <property type="entry name" value="5'-Nucleotdase_C_sf"/>
</dbReference>
<proteinExistence type="inferred from homology"/>
<dbReference type="FunFam" id="3.90.780.10:FF:000004">
    <property type="entry name" value="UDP-sugar hydrolase, putative"/>
    <property type="match status" value="1"/>
</dbReference>
<evidence type="ECO:0000256" key="9">
    <source>
        <dbReference type="ARBA" id="ARBA00022741"/>
    </source>
</evidence>
<dbReference type="InterPro" id="IPR006146">
    <property type="entry name" value="5'-Nucleotdase_CS"/>
</dbReference>
<dbReference type="PANTHER" id="PTHR11575:SF32">
    <property type="entry name" value="APYRASE-LIKE PROTEIN"/>
    <property type="match status" value="1"/>
</dbReference>
<dbReference type="GO" id="GO:0090729">
    <property type="term" value="F:toxin activity"/>
    <property type="evidence" value="ECO:0007669"/>
    <property type="project" value="UniProtKB-KW"/>
</dbReference>
<dbReference type="Gene3D" id="3.60.21.10">
    <property type="match status" value="2"/>
</dbReference>
<name>A0A653DNP6_CALMS</name>
<dbReference type="Pfam" id="PF02872">
    <property type="entry name" value="5_nucleotid_C"/>
    <property type="match status" value="2"/>
</dbReference>
<protein>
    <recommendedName>
        <fullName evidence="3">apyrase</fullName>
        <ecNumber evidence="3">3.6.1.5</ecNumber>
    </recommendedName>
</protein>
<evidence type="ECO:0000259" key="12">
    <source>
        <dbReference type="Pfam" id="PF00149"/>
    </source>
</evidence>
<keyword evidence="4" id="KW-1201">Platelet aggregation inhibiting toxin</keyword>
<dbReference type="PROSITE" id="PS00786">
    <property type="entry name" value="5_NUCLEOTIDASE_2"/>
    <property type="match status" value="2"/>
</dbReference>
<dbReference type="GO" id="GO:0005615">
    <property type="term" value="C:extracellular space"/>
    <property type="evidence" value="ECO:0007669"/>
    <property type="project" value="UniProtKB-ARBA"/>
</dbReference>
<dbReference type="InterPro" id="IPR008334">
    <property type="entry name" value="5'-Nucleotdase_C"/>
</dbReference>
<comment type="subcellular location">
    <subcellularLocation>
        <location evidence="1">Secreted</location>
    </subcellularLocation>
</comment>
<keyword evidence="6" id="KW-0800">Toxin</keyword>
<dbReference type="PANTHER" id="PTHR11575">
    <property type="entry name" value="5'-NUCLEOTIDASE-RELATED"/>
    <property type="match status" value="1"/>
</dbReference>
<keyword evidence="7" id="KW-0479">Metal-binding</keyword>
<feature type="domain" description="Calcineurin-like phosphoesterase" evidence="12">
    <location>
        <begin position="6"/>
        <end position="191"/>
    </location>
</feature>
<evidence type="ECO:0000256" key="7">
    <source>
        <dbReference type="ARBA" id="ARBA00022723"/>
    </source>
</evidence>
<sequence>MIFMPGGFSRLYAQIMKMLEEKPNSVLLNAGDDFQGTMYYSIGKWNITQQFMNKLPFDAQVLGNHEFDDGIDGVVPYIKALKHPVIVSNIDDSLEPKMQGIYSKSTVIERNGKKIGIVGVIVEDCDEISNTGKLRFLPESASVNAEAERLVEEEGVFTVIVLSHSGYDHDRLMAKNASDKISLIVGGHSHTFLYTGDNPPGPETPKGPYPTIVQKPNGHNVLVTQASAFSKYLGNVTVYLDKNGEIADFVGAPIFLSPELPQDEKINKDLEPWKRMIDAQGSKIIGSTLVTLDKSACYHAECTLGNFMADAMVFAYTKKSNEYSWTQGAIAMTNSGGGRTTIEVGTPFGNTIDIGNMKGIHVKALLERNMFPYTYYGYASGVKIMQYSGKLRFLPESASVNAEAERLVEEEGVFTVIVLSHSGYDHDRLMAKNASDKIQPYCGRSLPYLFIYRRFEQTDMTGAACKLGNVCIGGFSRLYAQIMKILEEKPSSVLLNAGDNFQGTMYYSIGKWNITQQIMNRLPFDAQVLGNHEFDDGIDGVVPYIKALKHPVIVSNIDDSLEPTIQGIYSKSTVIERNGKKIGIVGVIVEHCGEISNTGKLRFLPESASVNAEAERLVEEEGVFTVIVLSHSGYDHDRLMAKNASDKISLIITLLGPKHLKDRIQQLFKNQMATTCLLLKPQRLANIWEMSQCIWVKMEKLLILSVHQYFLVRIFLKDLEPWKRMIYAQGSKIIGSTLVTLDMSACHYAECTLGNFMTDAMVYAHSWTQGAIAVTNAGSGRTTIEVGNITLNDMITSAPFGNTIDIGNMKGKHVKALLERNMFPYTYNGNANGVKLMQYSGVQIVFDMSRPVGDRVVSAKLRCQNCTIPIYEDLDEDRTYRIIHPSFLGKGRDGFTEFRDYMTDVQIGPLDIDVFTDYLAHRSPVFEEIEGRTYIRRRDLIVDRNSLIEE</sequence>
<dbReference type="GO" id="GO:0046872">
    <property type="term" value="F:metal ion binding"/>
    <property type="evidence" value="ECO:0007669"/>
    <property type="project" value="UniProtKB-KW"/>
</dbReference>
<evidence type="ECO:0000256" key="10">
    <source>
        <dbReference type="ARBA" id="ARBA00022801"/>
    </source>
</evidence>
<evidence type="ECO:0000256" key="1">
    <source>
        <dbReference type="ARBA" id="ARBA00004613"/>
    </source>
</evidence>
<dbReference type="PRINTS" id="PR01607">
    <property type="entry name" value="APYRASEFAMLY"/>
</dbReference>
<dbReference type="SUPFAM" id="SSF55816">
    <property type="entry name" value="5'-nucleotidase (syn. UDP-sugar hydrolase), C-terminal domain"/>
    <property type="match status" value="2"/>
</dbReference>
<dbReference type="AlphaFoldDB" id="A0A653DNP6"/>
<feature type="domain" description="5'-Nucleotidase C-terminal" evidence="13">
    <location>
        <begin position="734"/>
        <end position="898"/>
    </location>
</feature>
<reference evidence="14 15" key="1">
    <citation type="submission" date="2019-01" db="EMBL/GenBank/DDBJ databases">
        <authorList>
            <person name="Sayadi A."/>
        </authorList>
    </citation>
    <scope>NUCLEOTIDE SEQUENCE [LARGE SCALE GENOMIC DNA]</scope>
</reference>
<dbReference type="Pfam" id="PF00149">
    <property type="entry name" value="Metallophos"/>
    <property type="match status" value="2"/>
</dbReference>
<evidence type="ECO:0000256" key="2">
    <source>
        <dbReference type="ARBA" id="ARBA00006654"/>
    </source>
</evidence>
<keyword evidence="15" id="KW-1185">Reference proteome</keyword>